<dbReference type="InterPro" id="IPR041679">
    <property type="entry name" value="DNA2/NAM7-like_C"/>
</dbReference>
<evidence type="ECO:0000313" key="6">
    <source>
        <dbReference type="EMBL" id="KAH0750719.1"/>
    </source>
</evidence>
<dbReference type="InterPro" id="IPR045529">
    <property type="entry name" value="DUF6469"/>
</dbReference>
<dbReference type="Gene3D" id="3.40.50.300">
    <property type="entry name" value="P-loop containing nucleotide triphosphate hydrolases"/>
    <property type="match status" value="2"/>
</dbReference>
<organism evidence="6 7">
    <name type="scientific">Solanum tuberosum</name>
    <name type="common">Potato</name>
    <dbReference type="NCBI Taxonomy" id="4113"/>
    <lineage>
        <taxon>Eukaryota</taxon>
        <taxon>Viridiplantae</taxon>
        <taxon>Streptophyta</taxon>
        <taxon>Embryophyta</taxon>
        <taxon>Tracheophyta</taxon>
        <taxon>Spermatophyta</taxon>
        <taxon>Magnoliopsida</taxon>
        <taxon>eudicotyledons</taxon>
        <taxon>Gunneridae</taxon>
        <taxon>Pentapetalae</taxon>
        <taxon>asterids</taxon>
        <taxon>lamiids</taxon>
        <taxon>Solanales</taxon>
        <taxon>Solanaceae</taxon>
        <taxon>Solanoideae</taxon>
        <taxon>Solaneae</taxon>
        <taxon>Solanum</taxon>
    </lineage>
</organism>
<evidence type="ECO:0000313" key="7">
    <source>
        <dbReference type="Proteomes" id="UP000826656"/>
    </source>
</evidence>
<dbReference type="CDD" id="cd18808">
    <property type="entry name" value="SF1_C_Upf1"/>
    <property type="match status" value="1"/>
</dbReference>
<dbReference type="Proteomes" id="UP000826656">
    <property type="component" value="Unassembled WGS sequence"/>
</dbReference>
<evidence type="ECO:0000256" key="3">
    <source>
        <dbReference type="ARBA" id="ARBA00022833"/>
    </source>
</evidence>
<dbReference type="InterPro" id="IPR004181">
    <property type="entry name" value="Znf_MIZ"/>
</dbReference>
<dbReference type="Pfam" id="PF20073">
    <property type="entry name" value="DUF6469"/>
    <property type="match status" value="1"/>
</dbReference>
<dbReference type="InterPro" id="IPR013083">
    <property type="entry name" value="Znf_RING/FYVE/PHD"/>
</dbReference>
<gene>
    <name evidence="6" type="ORF">KY290_029951</name>
</gene>
<dbReference type="InterPro" id="IPR001965">
    <property type="entry name" value="Znf_PHD"/>
</dbReference>
<dbReference type="InterPro" id="IPR045055">
    <property type="entry name" value="DNA2/NAM7-like"/>
</dbReference>
<dbReference type="Gene3D" id="3.30.40.10">
    <property type="entry name" value="Zinc/RING finger domain, C3HC4 (zinc finger)"/>
    <property type="match status" value="2"/>
</dbReference>
<dbReference type="InterPro" id="IPR031141">
    <property type="entry name" value="SIZ1/2_SP-RING"/>
</dbReference>
<dbReference type="InterPro" id="IPR011011">
    <property type="entry name" value="Znf_FYVE_PHD"/>
</dbReference>
<evidence type="ECO:0000259" key="5">
    <source>
        <dbReference type="PROSITE" id="PS51044"/>
    </source>
</evidence>
<reference evidence="6 7" key="1">
    <citation type="journal article" date="2021" name="bioRxiv">
        <title>Chromosome-scale and haplotype-resolved genome assembly of a tetraploid potato cultivar.</title>
        <authorList>
            <person name="Sun H."/>
            <person name="Jiao W.-B."/>
            <person name="Krause K."/>
            <person name="Campoy J.A."/>
            <person name="Goel M."/>
            <person name="Folz-Donahue K."/>
            <person name="Kukat C."/>
            <person name="Huettel B."/>
            <person name="Schneeberger K."/>
        </authorList>
    </citation>
    <scope>NUCLEOTIDE SEQUENCE [LARGE SCALE GENOMIC DNA]</scope>
    <source>
        <strain evidence="6">SolTubOtavaFocal</strain>
        <tissue evidence="6">Leaves</tissue>
    </source>
</reference>
<proteinExistence type="predicted"/>
<keyword evidence="3" id="KW-0862">Zinc</keyword>
<dbReference type="Pfam" id="PF02891">
    <property type="entry name" value="zf-MIZ"/>
    <property type="match status" value="1"/>
</dbReference>
<dbReference type="Pfam" id="PF13086">
    <property type="entry name" value="AAA_11"/>
    <property type="match status" value="2"/>
</dbReference>
<dbReference type="EMBL" id="JAIVGD010000019">
    <property type="protein sequence ID" value="KAH0750719.1"/>
    <property type="molecule type" value="Genomic_DNA"/>
</dbReference>
<keyword evidence="1" id="KW-0479">Metal-binding</keyword>
<dbReference type="InterPro" id="IPR027417">
    <property type="entry name" value="P-loop_NTPase"/>
</dbReference>
<dbReference type="InterPro" id="IPR041677">
    <property type="entry name" value="DNA2/NAM7_AAA_11"/>
</dbReference>
<dbReference type="PROSITE" id="PS51044">
    <property type="entry name" value="ZF_SP_RING"/>
    <property type="match status" value="1"/>
</dbReference>
<keyword evidence="2 4" id="KW-0863">Zinc-finger</keyword>
<name>A0ABQ7UM70_SOLTU</name>
<comment type="caution">
    <text evidence="6">The sequence shown here is derived from an EMBL/GenBank/DDBJ whole genome shotgun (WGS) entry which is preliminary data.</text>
</comment>
<keyword evidence="7" id="KW-1185">Reference proteome</keyword>
<evidence type="ECO:0000256" key="4">
    <source>
        <dbReference type="PROSITE-ProRule" id="PRU00452"/>
    </source>
</evidence>
<accession>A0ABQ7UM70</accession>
<evidence type="ECO:0000256" key="1">
    <source>
        <dbReference type="ARBA" id="ARBA00022723"/>
    </source>
</evidence>
<dbReference type="SUPFAM" id="SSF57903">
    <property type="entry name" value="FYVE/PHD zinc finger"/>
    <property type="match status" value="1"/>
</dbReference>
<dbReference type="PANTHER" id="PTHR10887">
    <property type="entry name" value="DNA2/NAM7 HELICASE FAMILY"/>
    <property type="match status" value="1"/>
</dbReference>
<dbReference type="PANTHER" id="PTHR10887:SF512">
    <property type="entry name" value="ZINC FINGER PHD-TYPE DOMAIN-CONTAINING PROTEIN"/>
    <property type="match status" value="1"/>
</dbReference>
<dbReference type="SMART" id="SM00249">
    <property type="entry name" value="PHD"/>
    <property type="match status" value="1"/>
</dbReference>
<evidence type="ECO:0000256" key="2">
    <source>
        <dbReference type="ARBA" id="ARBA00022771"/>
    </source>
</evidence>
<protein>
    <recommendedName>
        <fullName evidence="5">SP-RING-type domain-containing protein</fullName>
    </recommendedName>
</protein>
<dbReference type="SUPFAM" id="SSF52540">
    <property type="entry name" value="P-loop containing nucleoside triphosphate hydrolases"/>
    <property type="match status" value="1"/>
</dbReference>
<dbReference type="CDD" id="cd16792">
    <property type="entry name" value="SP-RING_Siz-like"/>
    <property type="match status" value="1"/>
</dbReference>
<feature type="domain" description="SP-RING-type" evidence="5">
    <location>
        <begin position="1362"/>
        <end position="1446"/>
    </location>
</feature>
<dbReference type="Pfam" id="PF13087">
    <property type="entry name" value="AAA_12"/>
    <property type="match status" value="1"/>
</dbReference>
<sequence length="1689" mass="191765">MNKQENYVPVKTEQVVLKEEYCVRAWNKNTEEIVIPGLIDVVFSWSFAHVLNKNLFKDEVKQIPETFLSTNHYFKSFISPLIEETHADLLSGVTNAFQSPALEVINVRKSADYKPPKGLYYNVLLNTTTIEGQRFMKTYEPEVGDLIALSDVRPKTTADFNRPKRSFLIAFVQSKDEGLNRITILSSKPIPFTKPDREKHEQGDSLFIVYLSNLTTNIRIWSALNSDMNSENIKIVSTVLNVDPSVDEEKCSHCSLSETQTSAILNHRTTIDSFGLDNAQREAIISCIATRECGHQSAVKLIWGPPGTGKTKTVSSLLYVLFNMKCRTLTCAPTNIAVLGITKRVMHLVQDGLKYDTYGLGDIILFGNRKRMGIDDHEDLFDVFLDNRIAALTSCLSPDQGWKSCILSMISLLEDPKELYREYLRNHDEYLRKEKLMKGDSINDVAEEEKGRSTSIDNQGLDKNKKSKLQKTFVNQDLKDNEKKISNDDKSSQMMNNLRSVDKIENEGEVENKKQARSFTFEEFVTSKFKRILEQLTVCLKSLYTYLPTSFIPLEVAEDMIRVLEMLQTLGTLFLNGKYFANTFECIEVLKSLNERISLPDITDIRSFCLKGACLIFCTVSCSSKLYTVGMNPLEMLVIDEAAQLKECETAIPLQLPGLRQAILVGDEKQLPAMVHSKICEKADFGRSLFERLVNVGHKKHLLNVQYRMHPAISLFPNREFYENKITDGRNVKEAMYEKRFLKGNIFGSYSFINISNGNEQYDNKHSTRNMSEVYVIAEIVANLYKESVTSRRKVSVGCISPYKAQVFEIQQKLGHKYGTDVNSHFSVNVRSVDGFQGGEEDVIIISTVRCNGSGLVGFLSSCQRANVALTRARFCLWVLGNATTLVNSGSIWKQLVIESKARGRFFDVNEDKSLAQAILSATIEVGQIETLLTMNSPLFKTSKWKVLFSEDFSKSIARIKDVAMRKEVISLLEKLSSGWRKPGNYSLFSNSGRNSSELLKIYSVKHLKLIWSVDILLENSAYFQVLKFWDILPGHQISRFAKVLDVRFDTYTIHKMNRCKHKLVERNLTLPMTWPIDGNDDSRNSAQSDLEKNSAHQLASSFRKMCVSKSQVVSDEEFEDPNQMKIRCPCGSSSQTEPIIQCEDRRCRAWQHVDCVIIPEKPVEGVAQQNTPETFYCELCRLSRADPFWEMIDNPLSPVKFGFTSAPADGINIEQRIEKTFQLGRASRYLLAKQEYDLQAWCMLLNDKVQFRMQWPQNVDLQVNGVPVNCIDRSGSQLLGANGRDDGAIITRCFRDGINKILLTGCDARAFCVGIRLVERRTIQQILNMIPKEADGEIYEDALARVCRCIGGRTTTENADNDCDLEAVVADFVPVNLRCPLSGSRMKIAGRFKPCLHMGCFDLQVFIEMNQKSRKWQCPICLNNYSLDYLIIDPYFNRVTSQVMFQSDAVEHDLHGLPHEGRKMVPRAPSPPFTIKLPGERDYVLEWNRWVEGLTDVSFMNLLTTVRGKTEQQVEEKAEEIVPEECVGITKETQQLVTGECDGRITKKTVPDLIDVVFSWSLADVLNNELFRDKRHFCQLKETHADLLSGVTAASQAPALEVVDVKISGSKHHKGLYYNIVLKRGKEGERIRETYEPEVGDLIAFSDVRLKSMDDLNRPKRSFLIALVQGKDENLDRLTILSSKPIPL</sequence>
<dbReference type="InterPro" id="IPR019786">
    <property type="entry name" value="Zinc_finger_PHD-type_CS"/>
</dbReference>
<dbReference type="InterPro" id="IPR047187">
    <property type="entry name" value="SF1_C_Upf1"/>
</dbReference>
<dbReference type="PROSITE" id="PS01359">
    <property type="entry name" value="ZF_PHD_1"/>
    <property type="match status" value="1"/>
</dbReference>
<dbReference type="CDD" id="cd15570">
    <property type="entry name" value="PHD_Bye1p_SIZ1_like"/>
    <property type="match status" value="1"/>
</dbReference>